<comment type="caution">
    <text evidence="3">The sequence shown here is derived from an EMBL/GenBank/DDBJ whole genome shotgun (WGS) entry which is preliminary data.</text>
</comment>
<name>A0A6L8UX66_9BACL</name>
<dbReference type="EMBL" id="WTUZ01000014">
    <property type="protein sequence ID" value="MZQ82507.1"/>
    <property type="molecule type" value="Genomic_DNA"/>
</dbReference>
<dbReference type="PROSITE" id="PS51257">
    <property type="entry name" value="PROKAR_LIPOPROTEIN"/>
    <property type="match status" value="1"/>
</dbReference>
<dbReference type="SUPFAM" id="SSF55383">
    <property type="entry name" value="Copper amine oxidase, domain N"/>
    <property type="match status" value="1"/>
</dbReference>
<dbReference type="Gene3D" id="3.30.457.10">
    <property type="entry name" value="Copper amine oxidase-like, N-terminal domain"/>
    <property type="match status" value="1"/>
</dbReference>
<dbReference type="InterPro" id="IPR012854">
    <property type="entry name" value="Cu_amine_oxidase-like_N"/>
</dbReference>
<dbReference type="Proteomes" id="UP000481087">
    <property type="component" value="Unassembled WGS sequence"/>
</dbReference>
<evidence type="ECO:0000259" key="2">
    <source>
        <dbReference type="Pfam" id="PF07833"/>
    </source>
</evidence>
<organism evidence="3 4">
    <name type="scientific">Paenibacillus silvestris</name>
    <dbReference type="NCBI Taxonomy" id="2606219"/>
    <lineage>
        <taxon>Bacteria</taxon>
        <taxon>Bacillati</taxon>
        <taxon>Bacillota</taxon>
        <taxon>Bacilli</taxon>
        <taxon>Bacillales</taxon>
        <taxon>Paenibacillaceae</taxon>
        <taxon>Paenibacillus</taxon>
    </lineage>
</organism>
<evidence type="ECO:0000313" key="4">
    <source>
        <dbReference type="Proteomes" id="UP000481087"/>
    </source>
</evidence>
<dbReference type="RefSeq" id="WP_161406715.1">
    <property type="nucleotide sequence ID" value="NZ_WTUZ01000014.1"/>
</dbReference>
<dbReference type="AlphaFoldDB" id="A0A6L8UX66"/>
<evidence type="ECO:0000313" key="3">
    <source>
        <dbReference type="EMBL" id="MZQ82507.1"/>
    </source>
</evidence>
<protein>
    <submittedName>
        <fullName evidence="3">Copper amine oxidase N-terminal domain-containing protein</fullName>
    </submittedName>
</protein>
<keyword evidence="4" id="KW-1185">Reference proteome</keyword>
<dbReference type="Pfam" id="PF07833">
    <property type="entry name" value="Cu_amine_oxidN1"/>
    <property type="match status" value="1"/>
</dbReference>
<evidence type="ECO:0000256" key="1">
    <source>
        <dbReference type="SAM" id="SignalP"/>
    </source>
</evidence>
<sequence>MYTKKLTWWVSAAMVFLLLTLTGCQAVQGLDIAAAIKNSATVKSSESKGTLQIELVPGDTSKLTADEQKSLSALQNVKVEFTNVKTQNAQQISAEGTITYGKGSIPFKLATEGTKIILNIEGAKKPIVYDLLGGSNVTFMKMLPTILQEQFGNKIAEIKPAIIGLILANTANPSNISVSAVTDKVNGSDLSLQQAHIELNGTELASLLRKLFSNILADEAGLQELLSQLYDALLPVIQEQIDAGSTDFSLKILSNKQLALGLVNQPIRDFLEKTAASFEEAITGDAEQGVMPINGLFDSKTTLKADLYIDADQFIRKQTLAVNMPLPDKGTGVAGLKLTIASETWNTNKPVTADTIDISGDAVLVGKDASSIYHVLSNLDKQSLFYKMLREDLKVTKKEVNLKLTDDVAGSTSDTPQPFINADNKTMVPVRFISEKLGAEVGWNGDLQEVTIKDLLSGKTIVLKLDSKIATVDGASIELESAATLHNGSTFVPIRFIAESLGGIVSFNDETRVVTIKRD</sequence>
<feature type="chain" id="PRO_5026965178" evidence="1">
    <location>
        <begin position="27"/>
        <end position="519"/>
    </location>
</feature>
<feature type="signal peptide" evidence="1">
    <location>
        <begin position="1"/>
        <end position="26"/>
    </location>
</feature>
<keyword evidence="1" id="KW-0732">Signal</keyword>
<accession>A0A6L8UX66</accession>
<feature type="domain" description="Copper amine oxidase-like N-terminal" evidence="2">
    <location>
        <begin position="416"/>
        <end position="516"/>
    </location>
</feature>
<reference evidence="3 4" key="1">
    <citation type="submission" date="2019-12" db="EMBL/GenBank/DDBJ databases">
        <title>Paenibacillus sp. nov. sp. isolated from soil.</title>
        <authorList>
            <person name="Kim J."/>
            <person name="Jeong S.E."/>
            <person name="Jung H.S."/>
            <person name="Jeon C.O."/>
        </authorList>
    </citation>
    <scope>NUCLEOTIDE SEQUENCE [LARGE SCALE GENOMIC DNA]</scope>
    <source>
        <strain evidence="3 4">5J-6</strain>
    </source>
</reference>
<proteinExistence type="predicted"/>
<gene>
    <name evidence="3" type="ORF">GQF01_10335</name>
</gene>
<dbReference type="InterPro" id="IPR036582">
    <property type="entry name" value="Mao_N_sf"/>
</dbReference>